<dbReference type="Proteomes" id="UP000668403">
    <property type="component" value="Unassembled WGS sequence"/>
</dbReference>
<dbReference type="SUPFAM" id="SSF53822">
    <property type="entry name" value="Periplasmic binding protein-like I"/>
    <property type="match status" value="1"/>
</dbReference>
<evidence type="ECO:0000256" key="3">
    <source>
        <dbReference type="ARBA" id="ARBA00023163"/>
    </source>
</evidence>
<dbReference type="CDD" id="cd01392">
    <property type="entry name" value="HTH_LacI"/>
    <property type="match status" value="1"/>
</dbReference>
<dbReference type="SUPFAM" id="SSF47413">
    <property type="entry name" value="lambda repressor-like DNA-binding domains"/>
    <property type="match status" value="1"/>
</dbReference>
<comment type="caution">
    <text evidence="5">The sequence shown here is derived from an EMBL/GenBank/DDBJ whole genome shotgun (WGS) entry which is preliminary data.</text>
</comment>
<dbReference type="InterPro" id="IPR000843">
    <property type="entry name" value="HTH_LacI"/>
</dbReference>
<accession>A0A939QE70</accession>
<dbReference type="InterPro" id="IPR028082">
    <property type="entry name" value="Peripla_BP_I"/>
</dbReference>
<name>A0A939QE70_9MICO</name>
<organism evidence="5 6">
    <name type="scientific">Leucobacter tardus</name>
    <dbReference type="NCBI Taxonomy" id="501483"/>
    <lineage>
        <taxon>Bacteria</taxon>
        <taxon>Bacillati</taxon>
        <taxon>Actinomycetota</taxon>
        <taxon>Actinomycetes</taxon>
        <taxon>Micrococcales</taxon>
        <taxon>Microbacteriaceae</taxon>
        <taxon>Leucobacter</taxon>
    </lineage>
</organism>
<sequence>MGTAPTIYDVAERAGVSKSLVSLVLRGSAQVSEERREAVLTAVSELNYTPSRLAAGLAGTRTRNIGVVVDDFTNLWFAPALAGIREALQAGGYSISISDTALNAHLDLDPLEVFRSLRVDGVILAGEVSDEAARRLGIPAVVLGTRAVQPDNVPVISSDEVAGGRLAAEHLIGLGHREVTFISAPGATAAARERGYREAMGAAGHPAVVAPGAGTTEIAGREATAVLLERGGRPTGLVTANDRMAVGALGALHRAGLSVPADVSLVGYDNSPLAAYDWVSLTTVDPDSATVGRSAGDALIDLIEGASSDAAMVLLEPRVVVRDSSGPVQ</sequence>
<dbReference type="EMBL" id="JAGFBF010000004">
    <property type="protein sequence ID" value="MBO2989523.1"/>
    <property type="molecule type" value="Genomic_DNA"/>
</dbReference>
<dbReference type="Gene3D" id="3.40.50.2300">
    <property type="match status" value="2"/>
</dbReference>
<evidence type="ECO:0000256" key="2">
    <source>
        <dbReference type="ARBA" id="ARBA00023125"/>
    </source>
</evidence>
<dbReference type="RefSeq" id="WP_208237826.1">
    <property type="nucleotide sequence ID" value="NZ_BAAAQU010000001.1"/>
</dbReference>
<dbReference type="Gene3D" id="1.10.260.40">
    <property type="entry name" value="lambda repressor-like DNA-binding domains"/>
    <property type="match status" value="1"/>
</dbReference>
<keyword evidence="6" id="KW-1185">Reference proteome</keyword>
<evidence type="ECO:0000313" key="6">
    <source>
        <dbReference type="Proteomes" id="UP000668403"/>
    </source>
</evidence>
<dbReference type="Pfam" id="PF13377">
    <property type="entry name" value="Peripla_BP_3"/>
    <property type="match status" value="1"/>
</dbReference>
<evidence type="ECO:0000313" key="5">
    <source>
        <dbReference type="EMBL" id="MBO2989523.1"/>
    </source>
</evidence>
<evidence type="ECO:0000259" key="4">
    <source>
        <dbReference type="PROSITE" id="PS50932"/>
    </source>
</evidence>
<dbReference type="Pfam" id="PF00356">
    <property type="entry name" value="LacI"/>
    <property type="match status" value="1"/>
</dbReference>
<gene>
    <name evidence="5" type="ORF">J4H85_05890</name>
</gene>
<proteinExistence type="predicted"/>
<keyword evidence="2 5" id="KW-0238">DNA-binding</keyword>
<keyword evidence="1" id="KW-0805">Transcription regulation</keyword>
<dbReference type="InterPro" id="IPR010982">
    <property type="entry name" value="Lambda_DNA-bd_dom_sf"/>
</dbReference>
<dbReference type="GO" id="GO:0003700">
    <property type="term" value="F:DNA-binding transcription factor activity"/>
    <property type="evidence" value="ECO:0007669"/>
    <property type="project" value="TreeGrafter"/>
</dbReference>
<reference evidence="5" key="1">
    <citation type="submission" date="2021-03" db="EMBL/GenBank/DDBJ databases">
        <title>Leucobacter chromiisoli sp. nov., isolated from chromium-containing soil of chemical plant.</title>
        <authorList>
            <person name="Xu Z."/>
        </authorList>
    </citation>
    <scope>NUCLEOTIDE SEQUENCE</scope>
    <source>
        <strain evidence="5">K 70/01</strain>
    </source>
</reference>
<dbReference type="AlphaFoldDB" id="A0A939QE70"/>
<feature type="domain" description="HTH lacI-type" evidence="4">
    <location>
        <begin position="5"/>
        <end position="59"/>
    </location>
</feature>
<evidence type="ECO:0000256" key="1">
    <source>
        <dbReference type="ARBA" id="ARBA00023015"/>
    </source>
</evidence>
<keyword evidence="3" id="KW-0804">Transcription</keyword>
<dbReference type="PROSITE" id="PS50932">
    <property type="entry name" value="HTH_LACI_2"/>
    <property type="match status" value="1"/>
</dbReference>
<dbReference type="PANTHER" id="PTHR30146">
    <property type="entry name" value="LACI-RELATED TRANSCRIPTIONAL REPRESSOR"/>
    <property type="match status" value="1"/>
</dbReference>
<protein>
    <submittedName>
        <fullName evidence="5">LacI family DNA-binding transcriptional regulator</fullName>
    </submittedName>
</protein>
<dbReference type="SMART" id="SM00354">
    <property type="entry name" value="HTH_LACI"/>
    <property type="match status" value="1"/>
</dbReference>
<dbReference type="CDD" id="cd06267">
    <property type="entry name" value="PBP1_LacI_sugar_binding-like"/>
    <property type="match status" value="1"/>
</dbReference>
<dbReference type="InterPro" id="IPR046335">
    <property type="entry name" value="LacI/GalR-like_sensor"/>
</dbReference>
<dbReference type="PANTHER" id="PTHR30146:SF155">
    <property type="entry name" value="ALANINE RACEMASE"/>
    <property type="match status" value="1"/>
</dbReference>
<dbReference type="GO" id="GO:0000976">
    <property type="term" value="F:transcription cis-regulatory region binding"/>
    <property type="evidence" value="ECO:0007669"/>
    <property type="project" value="TreeGrafter"/>
</dbReference>